<dbReference type="RefSeq" id="WP_189356303.1">
    <property type="nucleotide sequence ID" value="NZ_BMYU01000002.1"/>
</dbReference>
<dbReference type="EMBL" id="BMYU01000002">
    <property type="protein sequence ID" value="GGX36957.1"/>
    <property type="molecule type" value="Genomic_DNA"/>
</dbReference>
<feature type="transmembrane region" description="Helical" evidence="1">
    <location>
        <begin position="21"/>
        <end position="45"/>
    </location>
</feature>
<reference evidence="3" key="1">
    <citation type="journal article" date="2019" name="Int. J. Syst. Evol. Microbiol.">
        <title>The Global Catalogue of Microorganisms (GCM) 10K type strain sequencing project: providing services to taxonomists for standard genome sequencing and annotation.</title>
        <authorList>
            <consortium name="The Broad Institute Genomics Platform"/>
            <consortium name="The Broad Institute Genome Sequencing Center for Infectious Disease"/>
            <person name="Wu L."/>
            <person name="Ma J."/>
        </authorList>
    </citation>
    <scope>NUCLEOTIDE SEQUENCE [LARGE SCALE GENOMIC DNA]</scope>
    <source>
        <strain evidence="3">KCTC 23917</strain>
    </source>
</reference>
<proteinExistence type="predicted"/>
<protein>
    <recommendedName>
        <fullName evidence="4">PH domain-containing protein</fullName>
    </recommendedName>
</protein>
<evidence type="ECO:0000313" key="3">
    <source>
        <dbReference type="Proteomes" id="UP000653343"/>
    </source>
</evidence>
<sequence length="175" mass="19460">MRRKEQRKRRTLQYPGTVISYPYRPALLLTFLLCAGFGAGAYAVFFEALNNTRGMLLTQTIHLGVHGATRVLWGVFACSLTISVTGGLMLLRDLFFCPLLEMDHAVLRIPAGLRLRQKEIPLAGIDGIEILTSNKKTFLAIWHAGGYDHVMESQLPDKAAFAQFVDAISERIPAI</sequence>
<gene>
    <name evidence="2" type="ORF">GCM10010946_13770</name>
</gene>
<dbReference type="Proteomes" id="UP000653343">
    <property type="component" value="Unassembled WGS sequence"/>
</dbReference>
<keyword evidence="1" id="KW-0812">Transmembrane</keyword>
<comment type="caution">
    <text evidence="2">The sequence shown here is derived from an EMBL/GenBank/DDBJ whole genome shotgun (WGS) entry which is preliminary data.</text>
</comment>
<evidence type="ECO:0000313" key="2">
    <source>
        <dbReference type="EMBL" id="GGX36957.1"/>
    </source>
</evidence>
<evidence type="ECO:0000256" key="1">
    <source>
        <dbReference type="SAM" id="Phobius"/>
    </source>
</evidence>
<name>A0ABQ2XW20_9BURK</name>
<feature type="transmembrane region" description="Helical" evidence="1">
    <location>
        <begin position="71"/>
        <end position="91"/>
    </location>
</feature>
<keyword evidence="1" id="KW-0472">Membrane</keyword>
<organism evidence="2 3">
    <name type="scientific">Undibacterium squillarum</name>
    <dbReference type="NCBI Taxonomy" id="1131567"/>
    <lineage>
        <taxon>Bacteria</taxon>
        <taxon>Pseudomonadati</taxon>
        <taxon>Pseudomonadota</taxon>
        <taxon>Betaproteobacteria</taxon>
        <taxon>Burkholderiales</taxon>
        <taxon>Oxalobacteraceae</taxon>
        <taxon>Undibacterium</taxon>
    </lineage>
</organism>
<keyword evidence="3" id="KW-1185">Reference proteome</keyword>
<accession>A0ABQ2XW20</accession>
<keyword evidence="1" id="KW-1133">Transmembrane helix</keyword>
<evidence type="ECO:0008006" key="4">
    <source>
        <dbReference type="Google" id="ProtNLM"/>
    </source>
</evidence>